<evidence type="ECO:0000313" key="2">
    <source>
        <dbReference type="EMBL" id="OBZ67562.1"/>
    </source>
</evidence>
<feature type="region of interest" description="Disordered" evidence="1">
    <location>
        <begin position="43"/>
        <end position="71"/>
    </location>
</feature>
<dbReference type="AlphaFoldDB" id="A0A1C7LSA1"/>
<accession>A0A1C7LSA1</accession>
<dbReference type="EMBL" id="LUGG01000023">
    <property type="protein sequence ID" value="OBZ67562.1"/>
    <property type="molecule type" value="Genomic_DNA"/>
</dbReference>
<proteinExistence type="predicted"/>
<sequence length="146" mass="15929">MFGMACYPVLPGTSHNTCVHAHLNIIAPTRLAFPRAPSCSSLPIASPSRPPRLTLARSNSAPVPTDDDPRAYTPPSSYMHIPFPCAHIPTSSHLALSLPSLIPDRGSRAPTPRSSRRVLRISPLPHSPTIPPYHIYIYTSLRILRA</sequence>
<reference evidence="2 3" key="1">
    <citation type="submission" date="2016-03" db="EMBL/GenBank/DDBJ databases">
        <title>Whole genome sequencing of Grifola frondosa 9006-11.</title>
        <authorList>
            <person name="Min B."/>
            <person name="Park H."/>
            <person name="Kim J.-G."/>
            <person name="Cho H."/>
            <person name="Oh Y.-L."/>
            <person name="Kong W.-S."/>
            <person name="Choi I.-G."/>
        </authorList>
    </citation>
    <scope>NUCLEOTIDE SEQUENCE [LARGE SCALE GENOMIC DNA]</scope>
    <source>
        <strain evidence="2 3">9006-11</strain>
    </source>
</reference>
<dbReference type="Proteomes" id="UP000092993">
    <property type="component" value="Unassembled WGS sequence"/>
</dbReference>
<comment type="caution">
    <text evidence="2">The sequence shown here is derived from an EMBL/GenBank/DDBJ whole genome shotgun (WGS) entry which is preliminary data.</text>
</comment>
<gene>
    <name evidence="2" type="ORF">A0H81_12244</name>
</gene>
<keyword evidence="3" id="KW-1185">Reference proteome</keyword>
<protein>
    <submittedName>
        <fullName evidence="2">Uncharacterized protein</fullName>
    </submittedName>
</protein>
<evidence type="ECO:0000313" key="3">
    <source>
        <dbReference type="Proteomes" id="UP000092993"/>
    </source>
</evidence>
<organism evidence="2 3">
    <name type="scientific">Grifola frondosa</name>
    <name type="common">Maitake</name>
    <name type="synonym">Polyporus frondosus</name>
    <dbReference type="NCBI Taxonomy" id="5627"/>
    <lineage>
        <taxon>Eukaryota</taxon>
        <taxon>Fungi</taxon>
        <taxon>Dikarya</taxon>
        <taxon>Basidiomycota</taxon>
        <taxon>Agaricomycotina</taxon>
        <taxon>Agaricomycetes</taxon>
        <taxon>Polyporales</taxon>
        <taxon>Grifolaceae</taxon>
        <taxon>Grifola</taxon>
    </lineage>
</organism>
<name>A0A1C7LSA1_GRIFR</name>
<evidence type="ECO:0000256" key="1">
    <source>
        <dbReference type="SAM" id="MobiDB-lite"/>
    </source>
</evidence>